<dbReference type="EMBL" id="LS483250">
    <property type="protein sequence ID" value="SQD79378.1"/>
    <property type="molecule type" value="Genomic_DNA"/>
</dbReference>
<dbReference type="Proteomes" id="UP000250163">
    <property type="component" value="Chromosome MORIYA"/>
</dbReference>
<gene>
    <name evidence="1" type="ORF">MORIYA_2916</name>
</gene>
<organism evidence="1 2">
    <name type="scientific">Moritella yayanosii</name>
    <dbReference type="NCBI Taxonomy" id="69539"/>
    <lineage>
        <taxon>Bacteria</taxon>
        <taxon>Pseudomonadati</taxon>
        <taxon>Pseudomonadota</taxon>
        <taxon>Gammaproteobacteria</taxon>
        <taxon>Alteromonadales</taxon>
        <taxon>Moritellaceae</taxon>
        <taxon>Moritella</taxon>
    </lineage>
</organism>
<proteinExistence type="predicted"/>
<sequence>MCVFYLYIFFIFLQFFALQDLMGGEYYNSISYGKQFNHLVLGKLRSVTYSSIFYPFTTT</sequence>
<dbReference type="AlphaFoldDB" id="A0A330LU76"/>
<reference evidence="2" key="1">
    <citation type="submission" date="2018-05" db="EMBL/GenBank/DDBJ databases">
        <authorList>
            <person name="Cea G.-C."/>
            <person name="William W."/>
        </authorList>
    </citation>
    <scope>NUCLEOTIDE SEQUENCE [LARGE SCALE GENOMIC DNA]</scope>
    <source>
        <strain evidence="2">DB21MT 5</strain>
    </source>
</reference>
<name>A0A330LU76_9GAMM</name>
<accession>A0A330LU76</accession>
<dbReference type="KEGG" id="mya:MORIYA_2916"/>
<protein>
    <submittedName>
        <fullName evidence="1">Uncharacterized protein</fullName>
    </submittedName>
</protein>
<keyword evidence="2" id="KW-1185">Reference proteome</keyword>
<evidence type="ECO:0000313" key="2">
    <source>
        <dbReference type="Proteomes" id="UP000250163"/>
    </source>
</evidence>
<evidence type="ECO:0000313" key="1">
    <source>
        <dbReference type="EMBL" id="SQD79378.1"/>
    </source>
</evidence>